<protein>
    <recommendedName>
        <fullName evidence="4">Tr-type G domain-containing protein</fullName>
    </recommendedName>
</protein>
<keyword evidence="2" id="KW-0547">Nucleotide-binding</keyword>
<comment type="similarity">
    <text evidence="1">Belongs to the TRAFAC class translation factor GTPase superfamily. Classic translation factor GTPase family. EF-Tu/EF-1A subfamily.</text>
</comment>
<dbReference type="GO" id="GO:0005525">
    <property type="term" value="F:GTP binding"/>
    <property type="evidence" value="ECO:0007669"/>
    <property type="project" value="UniProtKB-KW"/>
</dbReference>
<proteinExistence type="inferred from homology"/>
<dbReference type="SUPFAM" id="SSF50465">
    <property type="entry name" value="EF-Tu/eEF-1alpha/eIF2-gamma C-terminal domain"/>
    <property type="match status" value="1"/>
</dbReference>
<keyword evidence="3" id="KW-0342">GTP-binding</keyword>
<dbReference type="SUPFAM" id="SSF50447">
    <property type="entry name" value="Translation proteins"/>
    <property type="match status" value="1"/>
</dbReference>
<evidence type="ECO:0000259" key="4">
    <source>
        <dbReference type="Pfam" id="PF00009"/>
    </source>
</evidence>
<dbReference type="PANTHER" id="PTHR23115">
    <property type="entry name" value="TRANSLATION FACTOR"/>
    <property type="match status" value="1"/>
</dbReference>
<dbReference type="InterPro" id="IPR000795">
    <property type="entry name" value="T_Tr_GTP-bd_dom"/>
</dbReference>
<dbReference type="AlphaFoldDB" id="A0A6B2L4H2"/>
<sequence>MVVVGPPGAGKSYLGGQLMWNLGGIDTRTIEKWKRESEALGWPKNHGFAYLFDRTHHERSSGKTIHFHPPFLVMTRRMRYGTTCPSGDLRYMKSFCSAVGKADLLLLLVSVTTFKNDEEVIINQLKICHSLSLSTQIIIGITKCDLITDKISLEESIKDITVNLSKLIEPYFTLLGFFHTDLNGSNYITKSSSLDSPNILLDLLDNVPLERYKNDLSFTSQSQFLCPVEYSFKIGGIGTVVCGKVISGHLDLMKRPLLKVEGIEEPIAVFSMENHHDSIPSTQPYLYVGLNLKRVMAPQFKRGMILSDTKIESTSWITAKIKAENTFTIRAGATFSFHTAIGSSTCQVDKISADPNIYKDSILQKDGAATLHCRFLKPIYLFPYAKVPNLGTFVISSGSKLYATGTVEFAANQNSFECLYEFWPKFHTCNLDALRAF</sequence>
<dbReference type="Gene3D" id="3.40.50.300">
    <property type="entry name" value="P-loop containing nucleotide triphosphate hydrolases"/>
    <property type="match status" value="1"/>
</dbReference>
<evidence type="ECO:0000313" key="5">
    <source>
        <dbReference type="EMBL" id="NDV31846.1"/>
    </source>
</evidence>
<accession>A0A6B2L4H2</accession>
<dbReference type="Gene3D" id="2.40.30.10">
    <property type="entry name" value="Translation factors"/>
    <property type="match status" value="1"/>
</dbReference>
<evidence type="ECO:0000256" key="2">
    <source>
        <dbReference type="ARBA" id="ARBA00022741"/>
    </source>
</evidence>
<organism evidence="5">
    <name type="scientific">Arcella intermedia</name>
    <dbReference type="NCBI Taxonomy" id="1963864"/>
    <lineage>
        <taxon>Eukaryota</taxon>
        <taxon>Amoebozoa</taxon>
        <taxon>Tubulinea</taxon>
        <taxon>Elardia</taxon>
        <taxon>Arcellinida</taxon>
        <taxon>Sphaerothecina</taxon>
        <taxon>Arcellidae</taxon>
        <taxon>Arcella</taxon>
    </lineage>
</organism>
<evidence type="ECO:0000256" key="1">
    <source>
        <dbReference type="ARBA" id="ARBA00007249"/>
    </source>
</evidence>
<evidence type="ECO:0000256" key="3">
    <source>
        <dbReference type="ARBA" id="ARBA00023134"/>
    </source>
</evidence>
<dbReference type="GO" id="GO:0003924">
    <property type="term" value="F:GTPase activity"/>
    <property type="evidence" value="ECO:0007669"/>
    <property type="project" value="InterPro"/>
</dbReference>
<dbReference type="SUPFAM" id="SSF52540">
    <property type="entry name" value="P-loop containing nucleoside triphosphate hydrolases"/>
    <property type="match status" value="1"/>
</dbReference>
<reference evidence="5" key="1">
    <citation type="journal article" date="2020" name="J. Eukaryot. Microbiol.">
        <title>De novo Sequencing, Assembly and Annotation of the Transcriptome for the Free-Living Testate Amoeba Arcella intermedia.</title>
        <authorList>
            <person name="Ribeiro G.M."/>
            <person name="Porfirio-Sousa A.L."/>
            <person name="Maurer-Alcala X.X."/>
            <person name="Katz L.A."/>
            <person name="Lahr D.J.G."/>
        </authorList>
    </citation>
    <scope>NUCLEOTIDE SEQUENCE</scope>
</reference>
<dbReference type="InterPro" id="IPR050100">
    <property type="entry name" value="TRAFAC_GTPase_members"/>
</dbReference>
<dbReference type="Pfam" id="PF00009">
    <property type="entry name" value="GTP_EFTU"/>
    <property type="match status" value="1"/>
</dbReference>
<dbReference type="EMBL" id="GIBP01002877">
    <property type="protein sequence ID" value="NDV31846.1"/>
    <property type="molecule type" value="Transcribed_RNA"/>
</dbReference>
<dbReference type="InterPro" id="IPR027417">
    <property type="entry name" value="P-loop_NTPase"/>
</dbReference>
<dbReference type="InterPro" id="IPR009001">
    <property type="entry name" value="Transl_elong_EF1A/Init_IF2_C"/>
</dbReference>
<feature type="domain" description="Tr-type G" evidence="4">
    <location>
        <begin position="1"/>
        <end position="164"/>
    </location>
</feature>
<name>A0A6B2L4H2_9EUKA</name>
<dbReference type="InterPro" id="IPR009000">
    <property type="entry name" value="Transl_B-barrel_sf"/>
</dbReference>